<dbReference type="Pfam" id="PF00528">
    <property type="entry name" value="BPD_transp_1"/>
    <property type="match status" value="1"/>
</dbReference>
<evidence type="ECO:0000313" key="11">
    <source>
        <dbReference type="EMBL" id="MPM57577.1"/>
    </source>
</evidence>
<feature type="transmembrane region" description="Helical" evidence="9">
    <location>
        <begin position="290"/>
        <end position="312"/>
    </location>
</feature>
<accession>A0A645AWQ0</accession>
<gene>
    <name evidence="11" type="ORF">SDC9_104399</name>
</gene>
<evidence type="ECO:0000256" key="4">
    <source>
        <dbReference type="ARBA" id="ARBA00022475"/>
    </source>
</evidence>
<organism evidence="11">
    <name type="scientific">bioreactor metagenome</name>
    <dbReference type="NCBI Taxonomy" id="1076179"/>
    <lineage>
        <taxon>unclassified sequences</taxon>
        <taxon>metagenomes</taxon>
        <taxon>ecological metagenomes</taxon>
    </lineage>
</organism>
<evidence type="ECO:0000256" key="6">
    <source>
        <dbReference type="ARBA" id="ARBA00022692"/>
    </source>
</evidence>
<dbReference type="PANTHER" id="PTHR30425:SF1">
    <property type="entry name" value="PHOSPHATE TRANSPORT SYSTEM PERMEASE PROTEIN PSTC"/>
    <property type="match status" value="1"/>
</dbReference>
<proteinExistence type="inferred from homology"/>
<feature type="transmembrane region" description="Helical" evidence="9">
    <location>
        <begin position="15"/>
        <end position="36"/>
    </location>
</feature>
<feature type="transmembrane region" description="Helical" evidence="9">
    <location>
        <begin position="213"/>
        <end position="234"/>
    </location>
</feature>
<evidence type="ECO:0000256" key="9">
    <source>
        <dbReference type="SAM" id="Phobius"/>
    </source>
</evidence>
<protein>
    <recommendedName>
        <fullName evidence="10">ABC transmembrane type-1 domain-containing protein</fullName>
    </recommendedName>
</protein>
<evidence type="ECO:0000256" key="5">
    <source>
        <dbReference type="ARBA" id="ARBA00022592"/>
    </source>
</evidence>
<evidence type="ECO:0000256" key="3">
    <source>
        <dbReference type="ARBA" id="ARBA00022448"/>
    </source>
</evidence>
<comment type="caution">
    <text evidence="11">The sequence shown here is derived from an EMBL/GenBank/DDBJ whole genome shotgun (WGS) entry which is preliminary data.</text>
</comment>
<keyword evidence="4" id="KW-1003">Cell membrane</keyword>
<dbReference type="PANTHER" id="PTHR30425">
    <property type="entry name" value="PHOSPHATE TRANSPORT SYSTEM PERMEASE PROTEIN PST"/>
    <property type="match status" value="1"/>
</dbReference>
<evidence type="ECO:0000256" key="7">
    <source>
        <dbReference type="ARBA" id="ARBA00022989"/>
    </source>
</evidence>
<dbReference type="Gene3D" id="1.10.3720.10">
    <property type="entry name" value="MetI-like"/>
    <property type="match status" value="1"/>
</dbReference>
<dbReference type="GO" id="GO:0005886">
    <property type="term" value="C:plasma membrane"/>
    <property type="evidence" value="ECO:0007669"/>
    <property type="project" value="UniProtKB-SubCell"/>
</dbReference>
<keyword evidence="6 9" id="KW-0812">Transmembrane</keyword>
<dbReference type="InterPro" id="IPR035906">
    <property type="entry name" value="MetI-like_sf"/>
</dbReference>
<keyword evidence="8 9" id="KW-0472">Membrane</keyword>
<feature type="transmembrane region" description="Helical" evidence="9">
    <location>
        <begin position="77"/>
        <end position="110"/>
    </location>
</feature>
<dbReference type="AlphaFoldDB" id="A0A645AWQ0"/>
<evidence type="ECO:0000256" key="2">
    <source>
        <dbReference type="ARBA" id="ARBA00007069"/>
    </source>
</evidence>
<sequence length="324" mass="33990">MIDRVHLLRERIPEAVIRVLSLVSILIIAFIFIFVFSKAWPVLQASGLGLVTQTGFDRQISDAFYASAQDPVLKFGLLGLIAGSVLTTLMALILAAVFGIGAAIAIAELVPPLPAAFLSAVVRLLASIPSVVFGLVGIITVVPFIQNTFVTTQMQITYLSLFQITGRGLLASVAVLTFMIVPMVISMSIDALKAVPESYRETGRAFGMKRFRIIWKIVLPSARSGILAGIILAAGRGIGEAIAISMVCGGVGNVPDLSLGPVSLLTPVLTLSAAIVNKSEAMSAASVEEALFACGAVLLVLGALLSVTARVVERRLGRLAGHGN</sequence>
<dbReference type="CDD" id="cd06261">
    <property type="entry name" value="TM_PBP2"/>
    <property type="match status" value="1"/>
</dbReference>
<keyword evidence="7 9" id="KW-1133">Transmembrane helix</keyword>
<feature type="domain" description="ABC transmembrane type-1" evidence="10">
    <location>
        <begin position="81"/>
        <end position="309"/>
    </location>
</feature>
<dbReference type="NCBIfam" id="TIGR02138">
    <property type="entry name" value="phosphate_pstC"/>
    <property type="match status" value="1"/>
</dbReference>
<dbReference type="GO" id="GO:0005315">
    <property type="term" value="F:phosphate transmembrane transporter activity"/>
    <property type="evidence" value="ECO:0007669"/>
    <property type="project" value="InterPro"/>
</dbReference>
<dbReference type="InterPro" id="IPR011864">
    <property type="entry name" value="Phosphate_PstC"/>
</dbReference>
<keyword evidence="5" id="KW-0592">Phosphate transport</keyword>
<evidence type="ECO:0000259" key="10">
    <source>
        <dbReference type="PROSITE" id="PS50928"/>
    </source>
</evidence>
<evidence type="ECO:0000256" key="1">
    <source>
        <dbReference type="ARBA" id="ARBA00004651"/>
    </source>
</evidence>
<feature type="transmembrane region" description="Helical" evidence="9">
    <location>
        <begin position="169"/>
        <end position="192"/>
    </location>
</feature>
<dbReference type="SUPFAM" id="SSF161098">
    <property type="entry name" value="MetI-like"/>
    <property type="match status" value="1"/>
</dbReference>
<name>A0A645AWQ0_9ZZZZ</name>
<dbReference type="PROSITE" id="PS50928">
    <property type="entry name" value="ABC_TM1"/>
    <property type="match status" value="1"/>
</dbReference>
<comment type="subcellular location">
    <subcellularLocation>
        <location evidence="1">Cell membrane</location>
        <topology evidence="1">Multi-pass membrane protein</topology>
    </subcellularLocation>
</comment>
<comment type="similarity">
    <text evidence="2">Belongs to the binding-protein-dependent transport system permease family. CysTW subfamily.</text>
</comment>
<dbReference type="InterPro" id="IPR051124">
    <property type="entry name" value="Phosphate_Transport_Permease"/>
</dbReference>
<keyword evidence="3" id="KW-0813">Transport</keyword>
<feature type="transmembrane region" description="Helical" evidence="9">
    <location>
        <begin position="122"/>
        <end position="145"/>
    </location>
</feature>
<dbReference type="EMBL" id="VSSQ01016342">
    <property type="protein sequence ID" value="MPM57577.1"/>
    <property type="molecule type" value="Genomic_DNA"/>
</dbReference>
<reference evidence="11" key="1">
    <citation type="submission" date="2019-08" db="EMBL/GenBank/DDBJ databases">
        <authorList>
            <person name="Kucharzyk K."/>
            <person name="Murdoch R.W."/>
            <person name="Higgins S."/>
            <person name="Loffler F."/>
        </authorList>
    </citation>
    <scope>NUCLEOTIDE SEQUENCE</scope>
</reference>
<evidence type="ECO:0000256" key="8">
    <source>
        <dbReference type="ARBA" id="ARBA00023136"/>
    </source>
</evidence>
<dbReference type="InterPro" id="IPR000515">
    <property type="entry name" value="MetI-like"/>
</dbReference>
<dbReference type="GO" id="GO:0006817">
    <property type="term" value="P:phosphate ion transport"/>
    <property type="evidence" value="ECO:0007669"/>
    <property type="project" value="UniProtKB-KW"/>
</dbReference>